<protein>
    <submittedName>
        <fullName evidence="1">Uncharacterized protein</fullName>
    </submittedName>
</protein>
<sequence length="107" mass="11905">MIRTQDVYLRGKHDKHRNISAAQLCAELCRDKVHMQTQNDPGKGVAASCYLVRLEKMDRKSSVGGEKSCRANGLVAGLRNPVLQYLGIVEIVSEQNQCPRANFPPPK</sequence>
<comment type="caution">
    <text evidence="1">The sequence shown here is derived from an EMBL/GenBank/DDBJ whole genome shotgun (WGS) entry which is preliminary data.</text>
</comment>
<proteinExistence type="predicted"/>
<keyword evidence="2" id="KW-1185">Reference proteome</keyword>
<reference evidence="1" key="1">
    <citation type="submission" date="2018-11" db="EMBL/GenBank/DDBJ databases">
        <title>The sequence and de novo assembly of Larimichthys crocea genome using PacBio and Hi-C technologies.</title>
        <authorList>
            <person name="Xu P."/>
            <person name="Chen B."/>
            <person name="Zhou Z."/>
            <person name="Ke Q."/>
            <person name="Wu Y."/>
            <person name="Bai H."/>
            <person name="Pu F."/>
        </authorList>
    </citation>
    <scope>NUCLEOTIDE SEQUENCE</scope>
    <source>
        <tissue evidence="1">Muscle</tissue>
    </source>
</reference>
<gene>
    <name evidence="1" type="ORF">E3U43_004340</name>
</gene>
<organism evidence="1 2">
    <name type="scientific">Larimichthys crocea</name>
    <name type="common">Large yellow croaker</name>
    <name type="synonym">Pseudosciaena crocea</name>
    <dbReference type="NCBI Taxonomy" id="215358"/>
    <lineage>
        <taxon>Eukaryota</taxon>
        <taxon>Metazoa</taxon>
        <taxon>Chordata</taxon>
        <taxon>Craniata</taxon>
        <taxon>Vertebrata</taxon>
        <taxon>Euteleostomi</taxon>
        <taxon>Actinopterygii</taxon>
        <taxon>Neopterygii</taxon>
        <taxon>Teleostei</taxon>
        <taxon>Neoteleostei</taxon>
        <taxon>Acanthomorphata</taxon>
        <taxon>Eupercaria</taxon>
        <taxon>Sciaenidae</taxon>
        <taxon>Larimichthys</taxon>
    </lineage>
</organism>
<evidence type="ECO:0000313" key="2">
    <source>
        <dbReference type="Proteomes" id="UP000793456"/>
    </source>
</evidence>
<evidence type="ECO:0000313" key="1">
    <source>
        <dbReference type="EMBL" id="TMS05090.1"/>
    </source>
</evidence>
<dbReference type="EMBL" id="CM011693">
    <property type="protein sequence ID" value="TMS05090.1"/>
    <property type="molecule type" value="Genomic_DNA"/>
</dbReference>
<accession>A0ACD3QD78</accession>
<dbReference type="Proteomes" id="UP000793456">
    <property type="component" value="Chromosome XX"/>
</dbReference>
<name>A0ACD3QD78_LARCR</name>